<feature type="signal peptide" evidence="2">
    <location>
        <begin position="1"/>
        <end position="29"/>
    </location>
</feature>
<dbReference type="OrthoDB" id="5845122at2"/>
<comment type="caution">
    <text evidence="4">The sequence shown here is derived from an EMBL/GenBank/DDBJ whole genome shotgun (WGS) entry which is preliminary data.</text>
</comment>
<dbReference type="PROSITE" id="PS51272">
    <property type="entry name" value="SLH"/>
    <property type="match status" value="1"/>
</dbReference>
<accession>W4Q693</accession>
<keyword evidence="5" id="KW-1185">Reference proteome</keyword>
<feature type="domain" description="SLH" evidence="3">
    <location>
        <begin position="30"/>
        <end position="93"/>
    </location>
</feature>
<proteinExistence type="predicted"/>
<dbReference type="EMBL" id="BAUT01000051">
    <property type="protein sequence ID" value="GAE27460.1"/>
    <property type="molecule type" value="Genomic_DNA"/>
</dbReference>
<feature type="chain" id="PRO_5004846970" description="SLH domain-containing protein" evidence="2">
    <location>
        <begin position="30"/>
        <end position="137"/>
    </location>
</feature>
<evidence type="ECO:0000313" key="4">
    <source>
        <dbReference type="EMBL" id="GAE27460.1"/>
    </source>
</evidence>
<reference evidence="4" key="1">
    <citation type="journal article" date="2014" name="Genome Announc.">
        <title>Draft Genome Sequences of Three Alkaliphilic Bacillus Strains, Bacillus wakoensis JCM 9140T, Bacillus akibai JCM 9157T, and Bacillus hemicellulosilyticus JCM 9152T.</title>
        <authorList>
            <person name="Yuki M."/>
            <person name="Oshima K."/>
            <person name="Suda W."/>
            <person name="Oshida Y."/>
            <person name="Kitamura K."/>
            <person name="Iida T."/>
            <person name="Hattori M."/>
            <person name="Ohkuma M."/>
        </authorList>
    </citation>
    <scope>NUCLEOTIDE SEQUENCE [LARGE SCALE GENOMIC DNA]</scope>
    <source>
        <strain evidence="4">JCM 9140</strain>
    </source>
</reference>
<name>W4Q693_9BACI</name>
<dbReference type="Proteomes" id="UP000018890">
    <property type="component" value="Unassembled WGS sequence"/>
</dbReference>
<sequence length="137" mass="14962">MITRKVFLVIMAVLLCIPSLIGGQPPAYADEFEYNDVAKGSYAYNEIHYLYEKRIQTGDASGNFRPNESLTRAQAAVIMTNALGIGGSVSGQTFSDVRLIIGHIVRLNGRLAQESSEVIMGALVQVIPLAKRMLLSF</sequence>
<dbReference type="RefSeq" id="WP_034748747.1">
    <property type="nucleotide sequence ID" value="NZ_BAUT01000051.1"/>
</dbReference>
<gene>
    <name evidence="4" type="ORF">JCM9140_3607</name>
</gene>
<protein>
    <recommendedName>
        <fullName evidence="3">SLH domain-containing protein</fullName>
    </recommendedName>
</protein>
<keyword evidence="1 2" id="KW-0732">Signal</keyword>
<dbReference type="STRING" id="1236970.JCM9140_3607"/>
<evidence type="ECO:0000313" key="5">
    <source>
        <dbReference type="Proteomes" id="UP000018890"/>
    </source>
</evidence>
<evidence type="ECO:0000259" key="3">
    <source>
        <dbReference type="PROSITE" id="PS51272"/>
    </source>
</evidence>
<evidence type="ECO:0000256" key="1">
    <source>
        <dbReference type="ARBA" id="ARBA00022729"/>
    </source>
</evidence>
<dbReference type="InterPro" id="IPR001119">
    <property type="entry name" value="SLH_dom"/>
</dbReference>
<evidence type="ECO:0000256" key="2">
    <source>
        <dbReference type="SAM" id="SignalP"/>
    </source>
</evidence>
<dbReference type="AlphaFoldDB" id="W4Q693"/>
<dbReference type="Pfam" id="PF00395">
    <property type="entry name" value="SLH"/>
    <property type="match status" value="1"/>
</dbReference>
<organism evidence="4 5">
    <name type="scientific">Halalkalibacter wakoensis JCM 9140</name>
    <dbReference type="NCBI Taxonomy" id="1236970"/>
    <lineage>
        <taxon>Bacteria</taxon>
        <taxon>Bacillati</taxon>
        <taxon>Bacillota</taxon>
        <taxon>Bacilli</taxon>
        <taxon>Bacillales</taxon>
        <taxon>Bacillaceae</taxon>
        <taxon>Halalkalibacter</taxon>
    </lineage>
</organism>